<sequence length="215" mass="23910">MGNVLGQQQGLDGGHEVVTTENVFSQQQGLLGSKEVVQVDDDDADYQRKGKGKSNTVMIVLNVLAVRTLFTLDVEDGKTVEQLQQMIKVEPLTVGRIALVVEGVEMKDVQRTLRDYGVVVGTEVVVLLMITVSVRGYKTTEKIIDVEVNVTDNVSELRKKLKRLKDLNQLELPDVGLFFIHNQEVMEEGRSFLSHEVKHNDTIDVFPGFVTGGED</sequence>
<dbReference type="Proteomes" id="UP000827976">
    <property type="component" value="Chromosome 19"/>
</dbReference>
<organism evidence="1 2">
    <name type="scientific">Dioscorea alata</name>
    <name type="common">Purple yam</name>
    <dbReference type="NCBI Taxonomy" id="55571"/>
    <lineage>
        <taxon>Eukaryota</taxon>
        <taxon>Viridiplantae</taxon>
        <taxon>Streptophyta</taxon>
        <taxon>Embryophyta</taxon>
        <taxon>Tracheophyta</taxon>
        <taxon>Spermatophyta</taxon>
        <taxon>Magnoliopsida</taxon>
        <taxon>Liliopsida</taxon>
        <taxon>Dioscoreales</taxon>
        <taxon>Dioscoreaceae</taxon>
        <taxon>Dioscorea</taxon>
    </lineage>
</organism>
<evidence type="ECO:0000313" key="2">
    <source>
        <dbReference type="Proteomes" id="UP000827976"/>
    </source>
</evidence>
<dbReference type="EMBL" id="CM037029">
    <property type="protein sequence ID" value="KAH7653022.1"/>
    <property type="molecule type" value="Genomic_DNA"/>
</dbReference>
<evidence type="ECO:0000313" key="1">
    <source>
        <dbReference type="EMBL" id="KAH7653022.1"/>
    </source>
</evidence>
<keyword evidence="2" id="KW-1185">Reference proteome</keyword>
<proteinExistence type="predicted"/>
<protein>
    <submittedName>
        <fullName evidence="1">Ubiquitin-like protein</fullName>
    </submittedName>
</protein>
<reference evidence="2" key="1">
    <citation type="journal article" date="2022" name="Nat. Commun.">
        <title>Chromosome evolution and the genetic basis of agronomically important traits in greater yam.</title>
        <authorList>
            <person name="Bredeson J.V."/>
            <person name="Lyons J.B."/>
            <person name="Oniyinde I.O."/>
            <person name="Okereke N.R."/>
            <person name="Kolade O."/>
            <person name="Nnabue I."/>
            <person name="Nwadili C.O."/>
            <person name="Hribova E."/>
            <person name="Parker M."/>
            <person name="Nwogha J."/>
            <person name="Shu S."/>
            <person name="Carlson J."/>
            <person name="Kariba R."/>
            <person name="Muthemba S."/>
            <person name="Knop K."/>
            <person name="Barton G.J."/>
            <person name="Sherwood A.V."/>
            <person name="Lopez-Montes A."/>
            <person name="Asiedu R."/>
            <person name="Jamnadass R."/>
            <person name="Muchugi A."/>
            <person name="Goodstein D."/>
            <person name="Egesi C.N."/>
            <person name="Featherston J."/>
            <person name="Asfaw A."/>
            <person name="Simpson G.G."/>
            <person name="Dolezel J."/>
            <person name="Hendre P.S."/>
            <person name="Van Deynze A."/>
            <person name="Kumar P.L."/>
            <person name="Obidiegwu J.E."/>
            <person name="Bhattacharjee R."/>
            <person name="Rokhsar D.S."/>
        </authorList>
    </citation>
    <scope>NUCLEOTIDE SEQUENCE [LARGE SCALE GENOMIC DNA]</scope>
    <source>
        <strain evidence="2">cv. TDa95/00328</strain>
    </source>
</reference>
<accession>A0ACB7TY75</accession>
<name>A0ACB7TY75_DIOAL</name>
<gene>
    <name evidence="1" type="ORF">IHE45_19G056100</name>
</gene>
<comment type="caution">
    <text evidence="1">The sequence shown here is derived from an EMBL/GenBank/DDBJ whole genome shotgun (WGS) entry which is preliminary data.</text>
</comment>